<proteinExistence type="predicted"/>
<evidence type="ECO:0000256" key="1">
    <source>
        <dbReference type="SAM" id="Phobius"/>
    </source>
</evidence>
<name>A0ABD3M7M6_9STRA</name>
<dbReference type="Proteomes" id="UP001530293">
    <property type="component" value="Unassembled WGS sequence"/>
</dbReference>
<dbReference type="EMBL" id="JALLBG020000197">
    <property type="protein sequence ID" value="KAL3759733.1"/>
    <property type="molecule type" value="Genomic_DNA"/>
</dbReference>
<feature type="transmembrane region" description="Helical" evidence="1">
    <location>
        <begin position="392"/>
        <end position="410"/>
    </location>
</feature>
<keyword evidence="1" id="KW-0812">Transmembrane</keyword>
<sequence length="431" mass="46986">MKFSLTLLASTAAIAAASTNPFAPKVSRNTAKAQMNAKLMLRATSLRKLQDNDDEAEEVDLSGYSIKFEKCQFVKQYAYNNNGNKNNNKNGQYSDTILATQHFVIFRMCPDNSCGTCNYNYGEYIVDMDSYLAYTLEAKQQEQEQYCQLCDQCVEAAANAANGDDANGDNADENNNANQCANVDTATCYGECQNIDNMEANGYVDASQYVQCQQLNYQDANGNKPYYAGAVCASSGSRIKIGLFTDEYCSQYDESADVSTYLKNNDGTTLNLSYHLLKQTYAEGECIASCLKQDENANNNNNNNNNQNQRAEVNEVCENLYNYAGKCESTHGFANGMKSYDDYDNQARNEELVCNFITSIKAGTYDLTGDIVVTGGRSTIGGGTSTTGGQKFALTFFILGSVGLAGYAAMLHSQLTKGAKADLSRQGGAMA</sequence>
<organism evidence="3 4">
    <name type="scientific">Discostella pseudostelligera</name>
    <dbReference type="NCBI Taxonomy" id="259834"/>
    <lineage>
        <taxon>Eukaryota</taxon>
        <taxon>Sar</taxon>
        <taxon>Stramenopiles</taxon>
        <taxon>Ochrophyta</taxon>
        <taxon>Bacillariophyta</taxon>
        <taxon>Coscinodiscophyceae</taxon>
        <taxon>Thalassiosirophycidae</taxon>
        <taxon>Stephanodiscales</taxon>
        <taxon>Stephanodiscaceae</taxon>
        <taxon>Discostella</taxon>
    </lineage>
</organism>
<keyword evidence="4" id="KW-1185">Reference proteome</keyword>
<evidence type="ECO:0000313" key="3">
    <source>
        <dbReference type="EMBL" id="KAL3759733.1"/>
    </source>
</evidence>
<feature type="chain" id="PRO_5044837716" evidence="2">
    <location>
        <begin position="18"/>
        <end position="431"/>
    </location>
</feature>
<keyword evidence="2" id="KW-0732">Signal</keyword>
<accession>A0ABD3M7M6</accession>
<reference evidence="3 4" key="1">
    <citation type="submission" date="2024-10" db="EMBL/GenBank/DDBJ databases">
        <title>Updated reference genomes for cyclostephanoid diatoms.</title>
        <authorList>
            <person name="Roberts W.R."/>
            <person name="Alverson A.J."/>
        </authorList>
    </citation>
    <scope>NUCLEOTIDE SEQUENCE [LARGE SCALE GENOMIC DNA]</scope>
    <source>
        <strain evidence="3 4">AJA232-27</strain>
    </source>
</reference>
<gene>
    <name evidence="3" type="ORF">ACHAWU_008227</name>
</gene>
<evidence type="ECO:0000256" key="2">
    <source>
        <dbReference type="SAM" id="SignalP"/>
    </source>
</evidence>
<protein>
    <submittedName>
        <fullName evidence="3">Uncharacterized protein</fullName>
    </submittedName>
</protein>
<keyword evidence="1" id="KW-1133">Transmembrane helix</keyword>
<evidence type="ECO:0000313" key="4">
    <source>
        <dbReference type="Proteomes" id="UP001530293"/>
    </source>
</evidence>
<comment type="caution">
    <text evidence="3">The sequence shown here is derived from an EMBL/GenBank/DDBJ whole genome shotgun (WGS) entry which is preliminary data.</text>
</comment>
<feature type="signal peptide" evidence="2">
    <location>
        <begin position="1"/>
        <end position="17"/>
    </location>
</feature>
<dbReference type="AlphaFoldDB" id="A0ABD3M7M6"/>
<keyword evidence="1" id="KW-0472">Membrane</keyword>